<reference evidence="2" key="1">
    <citation type="submission" date="2020-06" db="EMBL/GenBank/DDBJ databases">
        <title>Unique genomic features of the anaerobic methanotrophic archaea.</title>
        <authorList>
            <person name="Chadwick G.L."/>
            <person name="Skennerton C.T."/>
            <person name="Laso-Perez R."/>
            <person name="Leu A.O."/>
            <person name="Speth D.R."/>
            <person name="Yu H."/>
            <person name="Morgan-Lang C."/>
            <person name="Hatzenpichler R."/>
            <person name="Goudeau D."/>
            <person name="Malmstrom R."/>
            <person name="Brazelton W.J."/>
            <person name="Woyke T."/>
            <person name="Hallam S.J."/>
            <person name="Tyson G.W."/>
            <person name="Wegener G."/>
            <person name="Boetius A."/>
            <person name="Orphan V."/>
        </authorList>
    </citation>
    <scope>NUCLEOTIDE SEQUENCE</scope>
</reference>
<dbReference type="Pfam" id="PF02663">
    <property type="entry name" value="FmdE"/>
    <property type="match status" value="1"/>
</dbReference>
<dbReference type="SUPFAM" id="SSF143555">
    <property type="entry name" value="FwdE-like"/>
    <property type="match status" value="1"/>
</dbReference>
<name>A0A7G9YEJ2_9EURY</name>
<accession>A0A7G9YEJ2</accession>
<organism evidence="2">
    <name type="scientific">Candidatus Methanogaster sp. ANME-2c ERB4</name>
    <dbReference type="NCBI Taxonomy" id="2759911"/>
    <lineage>
        <taxon>Archaea</taxon>
        <taxon>Methanobacteriati</taxon>
        <taxon>Methanobacteriota</taxon>
        <taxon>Stenosarchaea group</taxon>
        <taxon>Methanomicrobia</taxon>
        <taxon>Methanosarcinales</taxon>
        <taxon>ANME-2 cluster</taxon>
        <taxon>Candidatus Methanogasteraceae</taxon>
        <taxon>Candidatus Methanogaster</taxon>
    </lineage>
</organism>
<dbReference type="InterPro" id="IPR003814">
    <property type="entry name" value="FmdEsu_dom"/>
</dbReference>
<dbReference type="Gene3D" id="3.30.1330.130">
    <property type="match status" value="1"/>
</dbReference>
<dbReference type="AlphaFoldDB" id="A0A7G9YEJ2"/>
<evidence type="ECO:0000259" key="1">
    <source>
        <dbReference type="Pfam" id="PF02663"/>
    </source>
</evidence>
<protein>
    <recommendedName>
        <fullName evidence="1">Formylmethanofuran dehydrogenase subunit E domain-containing protein</fullName>
    </recommendedName>
</protein>
<gene>
    <name evidence="2" type="ORF">NIBJONLA_00043</name>
</gene>
<sequence length="190" mass="20933">MDEIIKQITDPELLSQIERVVQFHGYLATGAFIGIQMFNIAKRALGFQDGERIYVTCETYNCIPDAFQVLAGATIGNNGMRINDSGKMAVVVNKQVPTGVTSARGFRIYLDPAKTEKYPKLHAWYLNTEKVPHEDVIPELLKAGDGVYSYETIDIAIPVKSTKCVKMCEACGESFVSHGDEVLCGTCTDT</sequence>
<dbReference type="PANTHER" id="PTHR39418">
    <property type="entry name" value="DEHYDROGENASE-RELATED"/>
    <property type="match status" value="1"/>
</dbReference>
<dbReference type="PANTHER" id="PTHR39418:SF1">
    <property type="entry name" value="DEHYDROGENASE"/>
    <property type="match status" value="1"/>
</dbReference>
<proteinExistence type="predicted"/>
<dbReference type="EMBL" id="MT631189">
    <property type="protein sequence ID" value="QNO46426.1"/>
    <property type="molecule type" value="Genomic_DNA"/>
</dbReference>
<feature type="domain" description="Formylmethanofuran dehydrogenase subunit E" evidence="1">
    <location>
        <begin position="23"/>
        <end position="151"/>
    </location>
</feature>
<dbReference type="InterPro" id="IPR053194">
    <property type="entry name" value="tRNA_methyltr_O"/>
</dbReference>
<evidence type="ECO:0000313" key="2">
    <source>
        <dbReference type="EMBL" id="QNO46426.1"/>
    </source>
</evidence>